<sequence length="122" mass="13555">SCKPTLSSKPHRPSDVLNLEPSKSVLESLLIFRLLLVVSKKGRILLAGKRKDRDDPEPDDSRPNPLIPTNDDCRTTLIRKAGRVKAIDGIFLRVIYAYPRTPPRFGHAVLMIHDEASSSGNS</sequence>
<proteinExistence type="predicted"/>
<dbReference type="EMBL" id="PGOL01001608">
    <property type="protein sequence ID" value="PKI56258.1"/>
    <property type="molecule type" value="Genomic_DNA"/>
</dbReference>
<evidence type="ECO:0000313" key="2">
    <source>
        <dbReference type="EMBL" id="PKI56258.1"/>
    </source>
</evidence>
<dbReference type="AlphaFoldDB" id="A0A2I0JJ11"/>
<evidence type="ECO:0000313" key="3">
    <source>
        <dbReference type="Proteomes" id="UP000233551"/>
    </source>
</evidence>
<comment type="caution">
    <text evidence="2">The sequence shown here is derived from an EMBL/GenBank/DDBJ whole genome shotgun (WGS) entry which is preliminary data.</text>
</comment>
<dbReference type="Proteomes" id="UP000233551">
    <property type="component" value="Unassembled WGS sequence"/>
</dbReference>
<feature type="non-terminal residue" evidence="2">
    <location>
        <position position="1"/>
    </location>
</feature>
<accession>A0A2I0JJ11</accession>
<protein>
    <submittedName>
        <fullName evidence="2">Uncharacterized protein</fullName>
    </submittedName>
</protein>
<reference evidence="2 3" key="1">
    <citation type="submission" date="2017-11" db="EMBL/GenBank/DDBJ databases">
        <title>De-novo sequencing of pomegranate (Punica granatum L.) genome.</title>
        <authorList>
            <person name="Akparov Z."/>
            <person name="Amiraslanov A."/>
            <person name="Hajiyeva S."/>
            <person name="Abbasov M."/>
            <person name="Kaur K."/>
            <person name="Hamwieh A."/>
            <person name="Solovyev V."/>
            <person name="Salamov A."/>
            <person name="Braich B."/>
            <person name="Kosarev P."/>
            <person name="Mahmoud A."/>
            <person name="Hajiyev E."/>
            <person name="Babayeva S."/>
            <person name="Izzatullayeva V."/>
            <person name="Mammadov A."/>
            <person name="Mammadov A."/>
            <person name="Sharifova S."/>
            <person name="Ojaghi J."/>
            <person name="Eynullazada K."/>
            <person name="Bayramov B."/>
            <person name="Abdulazimova A."/>
            <person name="Shahmuradov I."/>
        </authorList>
    </citation>
    <scope>NUCLEOTIDE SEQUENCE [LARGE SCALE GENOMIC DNA]</scope>
    <source>
        <strain evidence="3">cv. AG2017</strain>
        <tissue evidence="2">Leaf</tissue>
    </source>
</reference>
<feature type="compositionally biased region" description="Basic and acidic residues" evidence="1">
    <location>
        <begin position="49"/>
        <end position="62"/>
    </location>
</feature>
<gene>
    <name evidence="2" type="ORF">CRG98_023277</name>
</gene>
<keyword evidence="3" id="KW-1185">Reference proteome</keyword>
<name>A0A2I0JJ11_PUNGR</name>
<evidence type="ECO:0000256" key="1">
    <source>
        <dbReference type="SAM" id="MobiDB-lite"/>
    </source>
</evidence>
<organism evidence="2 3">
    <name type="scientific">Punica granatum</name>
    <name type="common">Pomegranate</name>
    <dbReference type="NCBI Taxonomy" id="22663"/>
    <lineage>
        <taxon>Eukaryota</taxon>
        <taxon>Viridiplantae</taxon>
        <taxon>Streptophyta</taxon>
        <taxon>Embryophyta</taxon>
        <taxon>Tracheophyta</taxon>
        <taxon>Spermatophyta</taxon>
        <taxon>Magnoliopsida</taxon>
        <taxon>eudicotyledons</taxon>
        <taxon>Gunneridae</taxon>
        <taxon>Pentapetalae</taxon>
        <taxon>rosids</taxon>
        <taxon>malvids</taxon>
        <taxon>Myrtales</taxon>
        <taxon>Lythraceae</taxon>
        <taxon>Punica</taxon>
    </lineage>
</organism>
<feature type="region of interest" description="Disordered" evidence="1">
    <location>
        <begin position="47"/>
        <end position="72"/>
    </location>
</feature>